<accession>A0A411YYE5</accession>
<dbReference type="EMBL" id="QWEY01000012">
    <property type="protein sequence ID" value="RGP35729.1"/>
    <property type="molecule type" value="Genomic_DNA"/>
</dbReference>
<evidence type="ECO:0000313" key="1">
    <source>
        <dbReference type="EMBL" id="RGP35729.1"/>
    </source>
</evidence>
<comment type="caution">
    <text evidence="1">The sequence shown here is derived from an EMBL/GenBank/DDBJ whole genome shotgun (WGS) entry which is preliminary data.</text>
</comment>
<proteinExistence type="predicted"/>
<dbReference type="InterPro" id="IPR029058">
    <property type="entry name" value="AB_hydrolase_fold"/>
</dbReference>
<reference evidence="1 2" key="1">
    <citation type="submission" date="2018-08" db="EMBL/GenBank/DDBJ databases">
        <title>Flavobacterium tibetense sp. nov., isolated from a wetland YonghuCo on Tibetan Plateau.</title>
        <authorList>
            <person name="Phurbu D."/>
            <person name="Lu H."/>
            <person name="Xing P."/>
        </authorList>
    </citation>
    <scope>NUCLEOTIDE SEQUENCE [LARGE SCALE GENOMIC DNA]</scope>
    <source>
        <strain evidence="1 2">DJC</strain>
    </source>
</reference>
<dbReference type="OrthoDB" id="9804723at2"/>
<dbReference type="AlphaFoldDB" id="A0A411YYE5"/>
<sequence length="48" mass="5332">MIWRNIAPRVVQQGFRTHVFDLLGFGLSERPLDPQVDTSMSAQVGGFG</sequence>
<keyword evidence="2" id="KW-1185">Reference proteome</keyword>
<organism evidence="1 2">
    <name type="scientific">Pseudotabrizicola alkalilacus</name>
    <dbReference type="NCBI Taxonomy" id="2305252"/>
    <lineage>
        <taxon>Bacteria</taxon>
        <taxon>Pseudomonadati</taxon>
        <taxon>Pseudomonadota</taxon>
        <taxon>Alphaproteobacteria</taxon>
        <taxon>Rhodobacterales</taxon>
        <taxon>Paracoccaceae</taxon>
        <taxon>Pseudotabrizicola</taxon>
    </lineage>
</organism>
<evidence type="ECO:0008006" key="3">
    <source>
        <dbReference type="Google" id="ProtNLM"/>
    </source>
</evidence>
<dbReference type="Gene3D" id="3.40.50.1820">
    <property type="entry name" value="alpha/beta hydrolase"/>
    <property type="match status" value="1"/>
</dbReference>
<gene>
    <name evidence="1" type="ORF">D1012_18225</name>
</gene>
<name>A0A411YYE5_9RHOB</name>
<dbReference type="Proteomes" id="UP000284547">
    <property type="component" value="Unassembled WGS sequence"/>
</dbReference>
<protein>
    <recommendedName>
        <fullName evidence="3">Alpha/beta hydrolase</fullName>
    </recommendedName>
</protein>
<evidence type="ECO:0000313" key="2">
    <source>
        <dbReference type="Proteomes" id="UP000284547"/>
    </source>
</evidence>
<dbReference type="SUPFAM" id="SSF53474">
    <property type="entry name" value="alpha/beta-Hydrolases"/>
    <property type="match status" value="1"/>
</dbReference>